<keyword evidence="10" id="KW-0472">Membrane</keyword>
<evidence type="ECO:0000256" key="6">
    <source>
        <dbReference type="ARBA" id="ARBA00022723"/>
    </source>
</evidence>
<dbReference type="RefSeq" id="WP_085801029.1">
    <property type="nucleotide sequence ID" value="NZ_FWXB01000011.1"/>
</dbReference>
<evidence type="ECO:0000256" key="10">
    <source>
        <dbReference type="ARBA" id="ARBA00023136"/>
    </source>
</evidence>
<feature type="signal peptide" evidence="12">
    <location>
        <begin position="1"/>
        <end position="21"/>
    </location>
</feature>
<keyword evidence="9 11" id="KW-0408">Iron</keyword>
<comment type="subcellular location">
    <subcellularLocation>
        <location evidence="1">Cell membrane</location>
        <topology evidence="1">Single-pass membrane protein</topology>
    </subcellularLocation>
</comment>
<keyword evidence="12" id="KW-0732">Signal</keyword>
<dbReference type="SUPFAM" id="SSF46626">
    <property type="entry name" value="Cytochrome c"/>
    <property type="match status" value="1"/>
</dbReference>
<evidence type="ECO:0000256" key="1">
    <source>
        <dbReference type="ARBA" id="ARBA00004162"/>
    </source>
</evidence>
<gene>
    <name evidence="14" type="ORF">ROA7745_02920</name>
</gene>
<keyword evidence="3" id="KW-1003">Cell membrane</keyword>
<protein>
    <submittedName>
        <fullName evidence="14">Cytochrome c2</fullName>
    </submittedName>
</protein>
<sequence length="126" mass="13383">MIKPILKTVAVLCALNAPAFAEGDAEKGEKVFKKCKACHAVGEDAKNKVGPHLNGIIGAPAGQNADFKYSEALTTMAADGLVWDEESMSAFLTKPKDFMKGTKMSFAGLRKEADVANVIAYLAGFE</sequence>
<keyword evidence="2" id="KW-0813">Transport</keyword>
<evidence type="ECO:0000313" key="15">
    <source>
        <dbReference type="Proteomes" id="UP000193224"/>
    </source>
</evidence>
<dbReference type="PROSITE" id="PS51007">
    <property type="entry name" value="CYTC"/>
    <property type="match status" value="1"/>
</dbReference>
<dbReference type="PRINTS" id="PR00604">
    <property type="entry name" value="CYTCHRMECIAB"/>
</dbReference>
<keyword evidence="7" id="KW-0249">Electron transport</keyword>
<dbReference type="GO" id="GO:0005886">
    <property type="term" value="C:plasma membrane"/>
    <property type="evidence" value="ECO:0007669"/>
    <property type="project" value="UniProtKB-SubCell"/>
</dbReference>
<evidence type="ECO:0000256" key="4">
    <source>
        <dbReference type="ARBA" id="ARBA00022617"/>
    </source>
</evidence>
<dbReference type="Proteomes" id="UP000193224">
    <property type="component" value="Unassembled WGS sequence"/>
</dbReference>
<dbReference type="GO" id="GO:0020037">
    <property type="term" value="F:heme binding"/>
    <property type="evidence" value="ECO:0007669"/>
    <property type="project" value="InterPro"/>
</dbReference>
<proteinExistence type="predicted"/>
<evidence type="ECO:0000313" key="14">
    <source>
        <dbReference type="EMBL" id="SMC13086.1"/>
    </source>
</evidence>
<evidence type="ECO:0000256" key="8">
    <source>
        <dbReference type="ARBA" id="ARBA00022989"/>
    </source>
</evidence>
<keyword evidence="8" id="KW-1133">Transmembrane helix</keyword>
<dbReference type="AlphaFoldDB" id="A0A1X7BTT2"/>
<evidence type="ECO:0000256" key="9">
    <source>
        <dbReference type="ARBA" id="ARBA00023004"/>
    </source>
</evidence>
<dbReference type="InterPro" id="IPR036909">
    <property type="entry name" value="Cyt_c-like_dom_sf"/>
</dbReference>
<keyword evidence="15" id="KW-1185">Reference proteome</keyword>
<accession>A0A1X7BTT2</accession>
<dbReference type="InterPro" id="IPR009056">
    <property type="entry name" value="Cyt_c-like_dom"/>
</dbReference>
<dbReference type="EMBL" id="FWXB01000011">
    <property type="protein sequence ID" value="SMC13086.1"/>
    <property type="molecule type" value="Genomic_DNA"/>
</dbReference>
<evidence type="ECO:0000256" key="11">
    <source>
        <dbReference type="PROSITE-ProRule" id="PRU00433"/>
    </source>
</evidence>
<evidence type="ECO:0000256" key="5">
    <source>
        <dbReference type="ARBA" id="ARBA00022692"/>
    </source>
</evidence>
<feature type="chain" id="PRO_5012033000" evidence="12">
    <location>
        <begin position="22"/>
        <end position="126"/>
    </location>
</feature>
<keyword evidence="6 11" id="KW-0479">Metal-binding</keyword>
<dbReference type="Gene3D" id="1.10.760.10">
    <property type="entry name" value="Cytochrome c-like domain"/>
    <property type="match status" value="1"/>
</dbReference>
<feature type="domain" description="Cytochrome c" evidence="13">
    <location>
        <begin position="23"/>
        <end position="126"/>
    </location>
</feature>
<dbReference type="OrthoDB" id="9805828at2"/>
<keyword evidence="4 11" id="KW-0349">Heme</keyword>
<dbReference type="GO" id="GO:0009055">
    <property type="term" value="F:electron transfer activity"/>
    <property type="evidence" value="ECO:0007669"/>
    <property type="project" value="InterPro"/>
</dbReference>
<evidence type="ECO:0000256" key="2">
    <source>
        <dbReference type="ARBA" id="ARBA00022448"/>
    </source>
</evidence>
<dbReference type="GO" id="GO:0046872">
    <property type="term" value="F:metal ion binding"/>
    <property type="evidence" value="ECO:0007669"/>
    <property type="project" value="UniProtKB-KW"/>
</dbReference>
<dbReference type="InterPro" id="IPR002327">
    <property type="entry name" value="Cyt_c_1A/1B"/>
</dbReference>
<organism evidence="14 15">
    <name type="scientific">Roseovarius aestuarii</name>
    <dbReference type="NCBI Taxonomy" id="475083"/>
    <lineage>
        <taxon>Bacteria</taxon>
        <taxon>Pseudomonadati</taxon>
        <taxon>Pseudomonadota</taxon>
        <taxon>Alphaproteobacteria</taxon>
        <taxon>Rhodobacterales</taxon>
        <taxon>Roseobacteraceae</taxon>
        <taxon>Roseovarius</taxon>
    </lineage>
</organism>
<reference evidence="14 15" key="1">
    <citation type="submission" date="2017-03" db="EMBL/GenBank/DDBJ databases">
        <authorList>
            <person name="Afonso C.L."/>
            <person name="Miller P.J."/>
            <person name="Scott M.A."/>
            <person name="Spackman E."/>
            <person name="Goraichik I."/>
            <person name="Dimitrov K.M."/>
            <person name="Suarez D.L."/>
            <person name="Swayne D.E."/>
        </authorList>
    </citation>
    <scope>NUCLEOTIDE SEQUENCE [LARGE SCALE GENOMIC DNA]</scope>
    <source>
        <strain evidence="14 15">CECT 7745</strain>
    </source>
</reference>
<evidence type="ECO:0000256" key="7">
    <source>
        <dbReference type="ARBA" id="ARBA00022982"/>
    </source>
</evidence>
<keyword evidence="5" id="KW-0812">Transmembrane</keyword>
<dbReference type="FunFam" id="1.10.760.10:FF:000026">
    <property type="entry name" value="Cytochrome C, membrane-bound"/>
    <property type="match status" value="1"/>
</dbReference>
<evidence type="ECO:0000256" key="3">
    <source>
        <dbReference type="ARBA" id="ARBA00022475"/>
    </source>
</evidence>
<evidence type="ECO:0000256" key="12">
    <source>
        <dbReference type="SAM" id="SignalP"/>
    </source>
</evidence>
<evidence type="ECO:0000259" key="13">
    <source>
        <dbReference type="PROSITE" id="PS51007"/>
    </source>
</evidence>
<name>A0A1X7BTT2_9RHOB</name>
<dbReference type="Pfam" id="PF00034">
    <property type="entry name" value="Cytochrom_C"/>
    <property type="match status" value="1"/>
</dbReference>
<dbReference type="PANTHER" id="PTHR11961">
    <property type="entry name" value="CYTOCHROME C"/>
    <property type="match status" value="1"/>
</dbReference>